<dbReference type="InterPro" id="IPR010930">
    <property type="entry name" value="Flg_bb/hook_C_dom"/>
</dbReference>
<evidence type="ECO:0000259" key="7">
    <source>
        <dbReference type="Pfam" id="PF00460"/>
    </source>
</evidence>
<dbReference type="RefSeq" id="WP_186956839.1">
    <property type="nucleotide sequence ID" value="NZ_JACOFX010000024.1"/>
</dbReference>
<keyword evidence="9" id="KW-0966">Cell projection</keyword>
<accession>A0ABR6ZHF7</accession>
<comment type="subcellular location">
    <subcellularLocation>
        <location evidence="1 6">Bacterial flagellum basal body</location>
    </subcellularLocation>
</comment>
<protein>
    <recommendedName>
        <fullName evidence="3 6">Flagellar basal-body rod protein FlgC</fullName>
    </recommendedName>
</protein>
<dbReference type="NCBIfam" id="TIGR01395">
    <property type="entry name" value="FlgC"/>
    <property type="match status" value="1"/>
</dbReference>
<comment type="similarity">
    <text evidence="2">Belongs to the flagella basal body rod proteins family.</text>
</comment>
<reference evidence="9 10" key="1">
    <citation type="submission" date="2020-08" db="EMBL/GenBank/DDBJ databases">
        <title>Novel species isolated from subtropical streams in China.</title>
        <authorList>
            <person name="Lu H."/>
        </authorList>
    </citation>
    <scope>NUCLEOTIDE SEQUENCE [LARGE SCALE GENOMIC DNA]</scope>
    <source>
        <strain evidence="9 10">NL8W</strain>
    </source>
</reference>
<dbReference type="EMBL" id="JACOFX010000024">
    <property type="protein sequence ID" value="MBC3911128.1"/>
    <property type="molecule type" value="Genomic_DNA"/>
</dbReference>
<evidence type="ECO:0000256" key="1">
    <source>
        <dbReference type="ARBA" id="ARBA00004117"/>
    </source>
</evidence>
<keyword evidence="4 6" id="KW-0975">Bacterial flagellum</keyword>
<evidence type="ECO:0000313" key="10">
    <source>
        <dbReference type="Proteomes" id="UP000646911"/>
    </source>
</evidence>
<feature type="domain" description="Flagellar basal-body/hook protein C-terminal" evidence="8">
    <location>
        <begin position="100"/>
        <end position="143"/>
    </location>
</feature>
<proteinExistence type="inferred from homology"/>
<keyword evidence="10" id="KW-1185">Reference proteome</keyword>
<dbReference type="PANTHER" id="PTHR30435">
    <property type="entry name" value="FLAGELLAR PROTEIN"/>
    <property type="match status" value="1"/>
</dbReference>
<feature type="domain" description="Flagellar basal body rod protein N-terminal" evidence="7">
    <location>
        <begin position="13"/>
        <end position="34"/>
    </location>
</feature>
<comment type="caution">
    <text evidence="9">The sequence shown here is derived from an EMBL/GenBank/DDBJ whole genome shotgun (WGS) entry which is preliminary data.</text>
</comment>
<dbReference type="PANTHER" id="PTHR30435:SF2">
    <property type="entry name" value="FLAGELLAR BASAL-BODY ROD PROTEIN FLGC"/>
    <property type="match status" value="1"/>
</dbReference>
<dbReference type="InterPro" id="IPR006299">
    <property type="entry name" value="FlgC"/>
</dbReference>
<gene>
    <name evidence="9" type="primary">flgC</name>
    <name evidence="9" type="ORF">H8L47_26495</name>
</gene>
<keyword evidence="9" id="KW-0969">Cilium</keyword>
<comment type="subunit">
    <text evidence="5 6">The basal body constitutes a major portion of the flagellar organelle and consists of four rings (L,P,S, and M) mounted on a central rod. The rod consists of about 26 subunits of FlgG in the distal portion, and FlgB, FlgC and FlgF are thought to build up the proximal portion of the rod with about 6 subunits each.</text>
</comment>
<evidence type="ECO:0000256" key="4">
    <source>
        <dbReference type="ARBA" id="ARBA00023143"/>
    </source>
</evidence>
<keyword evidence="9" id="KW-0282">Flagellum</keyword>
<evidence type="ECO:0000256" key="5">
    <source>
        <dbReference type="ARBA" id="ARBA00025933"/>
    </source>
</evidence>
<evidence type="ECO:0000256" key="2">
    <source>
        <dbReference type="ARBA" id="ARBA00009677"/>
    </source>
</evidence>
<sequence>MDYRQSFGISAVGMSFERARVDVAAMNLANANTVREADGTGYQPLRVIARSAAPGSNFSDMIGETGLFTIGNAGRSFSIEGVDKPARMVHEPGHPYADAKGFVAYPAVDSATEMVTMMSAMRAYEANVAAMNTARNLALKALEIGGGAN</sequence>
<dbReference type="Pfam" id="PF00460">
    <property type="entry name" value="Flg_bb_rod"/>
    <property type="match status" value="1"/>
</dbReference>
<dbReference type="Proteomes" id="UP000646911">
    <property type="component" value="Unassembled WGS sequence"/>
</dbReference>
<name>A0ABR6ZHF7_9BURK</name>
<evidence type="ECO:0000313" key="9">
    <source>
        <dbReference type="EMBL" id="MBC3911128.1"/>
    </source>
</evidence>
<evidence type="ECO:0000259" key="8">
    <source>
        <dbReference type="Pfam" id="PF06429"/>
    </source>
</evidence>
<dbReference type="InterPro" id="IPR001444">
    <property type="entry name" value="Flag_bb_rod_N"/>
</dbReference>
<organism evidence="9 10">
    <name type="scientific">Undibacterium umbellatum</name>
    <dbReference type="NCBI Taxonomy" id="2762300"/>
    <lineage>
        <taxon>Bacteria</taxon>
        <taxon>Pseudomonadati</taxon>
        <taxon>Pseudomonadota</taxon>
        <taxon>Betaproteobacteria</taxon>
        <taxon>Burkholderiales</taxon>
        <taxon>Oxalobacteraceae</taxon>
        <taxon>Undibacterium</taxon>
    </lineage>
</organism>
<evidence type="ECO:0000256" key="6">
    <source>
        <dbReference type="RuleBase" id="RU362062"/>
    </source>
</evidence>
<evidence type="ECO:0000256" key="3">
    <source>
        <dbReference type="ARBA" id="ARBA00017941"/>
    </source>
</evidence>
<dbReference type="Pfam" id="PF06429">
    <property type="entry name" value="Flg_bbr_C"/>
    <property type="match status" value="1"/>
</dbReference>